<reference evidence="4 5" key="1">
    <citation type="submission" date="2023-11" db="EMBL/GenBank/DDBJ databases">
        <title>Paucibacter sp. nov., isolated from fresh soil in Korea.</title>
        <authorList>
            <person name="Le N.T.T."/>
        </authorList>
    </citation>
    <scope>NUCLEOTIDE SEQUENCE [LARGE SCALE GENOMIC DNA]</scope>
    <source>
        <strain evidence="4 5">R3-3</strain>
    </source>
</reference>
<comment type="caution">
    <text evidence="4">The sequence shown here is derived from an EMBL/GenBank/DDBJ whole genome shotgun (WGS) entry which is preliminary data.</text>
</comment>
<gene>
    <name evidence="4" type="ORF">SNE35_12795</name>
</gene>
<evidence type="ECO:0000313" key="4">
    <source>
        <dbReference type="EMBL" id="MDY0745392.1"/>
    </source>
</evidence>
<dbReference type="Pfam" id="PF02470">
    <property type="entry name" value="MlaD"/>
    <property type="match status" value="1"/>
</dbReference>
<sequence length="357" mass="37615">MKKNKANATLIGAFAVGGLILVIAAVIAAGGGKLFARKERVVMHFSGSIYGLAVGAPVVFRGVRLGSVSSIGLVYEPGKDEFIIPVQADLEPDAIRGMAARASKDGNRTVLEQMVARGLKAQLSMQSLLTGQLYVDLDLRPAKPAVLRGTDDRELEIPTTTTTIQQLKNQLDGLDLRRLLDDVSAIAESARTVVAGPQLKQAMADLVAITGNVRQLTEALEKRVPPLATSAQHAFDGADKALAKVGGAADNVGNSAARLGSAADRYKELVAPGSPLITSLQRTADELAQTAASLREDVGEDSPTLQHADRALEDVSRAARAVRELADLLSRHPDALLRGRPADPLAADKTLKPKSPP</sequence>
<evidence type="ECO:0000259" key="3">
    <source>
        <dbReference type="Pfam" id="PF02470"/>
    </source>
</evidence>
<keyword evidence="2" id="KW-0472">Membrane</keyword>
<feature type="region of interest" description="Disordered" evidence="1">
    <location>
        <begin position="334"/>
        <end position="357"/>
    </location>
</feature>
<keyword evidence="2" id="KW-0812">Transmembrane</keyword>
<dbReference type="RefSeq" id="WP_320423300.1">
    <property type="nucleotide sequence ID" value="NZ_JAXCLA010000004.1"/>
</dbReference>
<dbReference type="PANTHER" id="PTHR33371:SF4">
    <property type="entry name" value="INTERMEMBRANE PHOSPHOLIPID TRANSPORT SYSTEM BINDING PROTEIN MLAD"/>
    <property type="match status" value="1"/>
</dbReference>
<dbReference type="InterPro" id="IPR052336">
    <property type="entry name" value="MlaD_Phospholipid_Transporter"/>
</dbReference>
<evidence type="ECO:0000256" key="1">
    <source>
        <dbReference type="SAM" id="MobiDB-lite"/>
    </source>
</evidence>
<feature type="transmembrane region" description="Helical" evidence="2">
    <location>
        <begin position="6"/>
        <end position="29"/>
    </location>
</feature>
<keyword evidence="2" id="KW-1133">Transmembrane helix</keyword>
<dbReference type="InterPro" id="IPR003399">
    <property type="entry name" value="Mce/MlaD"/>
</dbReference>
<protein>
    <submittedName>
        <fullName evidence="4">MlaD family protein</fullName>
    </submittedName>
</protein>
<feature type="domain" description="Mce/MlaD" evidence="3">
    <location>
        <begin position="39"/>
        <end position="138"/>
    </location>
</feature>
<evidence type="ECO:0000256" key="2">
    <source>
        <dbReference type="SAM" id="Phobius"/>
    </source>
</evidence>
<keyword evidence="5" id="KW-1185">Reference proteome</keyword>
<feature type="transmembrane region" description="Helical" evidence="2">
    <location>
        <begin position="41"/>
        <end position="60"/>
    </location>
</feature>
<dbReference type="Proteomes" id="UP001285263">
    <property type="component" value="Unassembled WGS sequence"/>
</dbReference>
<proteinExistence type="predicted"/>
<organism evidence="4 5">
    <name type="scientific">Roseateles agri</name>
    <dbReference type="NCBI Taxonomy" id="3098619"/>
    <lineage>
        <taxon>Bacteria</taxon>
        <taxon>Pseudomonadati</taxon>
        <taxon>Pseudomonadota</taxon>
        <taxon>Betaproteobacteria</taxon>
        <taxon>Burkholderiales</taxon>
        <taxon>Sphaerotilaceae</taxon>
        <taxon>Roseateles</taxon>
    </lineage>
</organism>
<name>A0ABU5DJW7_9BURK</name>
<evidence type="ECO:0000313" key="5">
    <source>
        <dbReference type="Proteomes" id="UP001285263"/>
    </source>
</evidence>
<dbReference type="EMBL" id="JAXCLA010000004">
    <property type="protein sequence ID" value="MDY0745392.1"/>
    <property type="molecule type" value="Genomic_DNA"/>
</dbReference>
<dbReference type="PANTHER" id="PTHR33371">
    <property type="entry name" value="INTERMEMBRANE PHOSPHOLIPID TRANSPORT SYSTEM BINDING PROTEIN MLAD-RELATED"/>
    <property type="match status" value="1"/>
</dbReference>
<accession>A0ABU5DJW7</accession>